<evidence type="ECO:0000259" key="2">
    <source>
        <dbReference type="Pfam" id="PF00656"/>
    </source>
</evidence>
<dbReference type="InterPro" id="IPR029030">
    <property type="entry name" value="Caspase-like_dom_sf"/>
</dbReference>
<dbReference type="InterPro" id="IPR011600">
    <property type="entry name" value="Pept_C14_caspase"/>
</dbReference>
<organism evidence="3 4">
    <name type="scientific">Sphingomonas natans</name>
    <dbReference type="NCBI Taxonomy" id="3063330"/>
    <lineage>
        <taxon>Bacteria</taxon>
        <taxon>Pseudomonadati</taxon>
        <taxon>Pseudomonadota</taxon>
        <taxon>Alphaproteobacteria</taxon>
        <taxon>Sphingomonadales</taxon>
        <taxon>Sphingomonadaceae</taxon>
        <taxon>Sphingomonas</taxon>
    </lineage>
</organism>
<dbReference type="Gene3D" id="3.40.50.1460">
    <property type="match status" value="1"/>
</dbReference>
<dbReference type="PANTHER" id="PTHR48104:SF30">
    <property type="entry name" value="METACASPASE-1"/>
    <property type="match status" value="1"/>
</dbReference>
<reference evidence="3" key="1">
    <citation type="submission" date="2023-07" db="EMBL/GenBank/DDBJ databases">
        <authorList>
            <person name="Kim M."/>
        </authorList>
    </citation>
    <scope>NUCLEOTIDE SEQUENCE</scope>
    <source>
        <strain evidence="3">BIUV-7</strain>
    </source>
</reference>
<protein>
    <submittedName>
        <fullName evidence="3">Caspase family protein</fullName>
    </submittedName>
</protein>
<dbReference type="EMBL" id="JAUOTP010000005">
    <property type="protein sequence ID" value="MDO6415197.1"/>
    <property type="molecule type" value="Genomic_DNA"/>
</dbReference>
<evidence type="ECO:0000313" key="4">
    <source>
        <dbReference type="Proteomes" id="UP001169764"/>
    </source>
</evidence>
<dbReference type="Pfam" id="PF00656">
    <property type="entry name" value="Peptidase_C14"/>
    <property type="match status" value="1"/>
</dbReference>
<feature type="domain" description="Peptidase C14 caspase" evidence="2">
    <location>
        <begin position="22"/>
        <end position="257"/>
    </location>
</feature>
<evidence type="ECO:0000313" key="3">
    <source>
        <dbReference type="EMBL" id="MDO6415197.1"/>
    </source>
</evidence>
<keyword evidence="4" id="KW-1185">Reference proteome</keyword>
<dbReference type="PROSITE" id="PS00018">
    <property type="entry name" value="EF_HAND_1"/>
    <property type="match status" value="1"/>
</dbReference>
<dbReference type="InterPro" id="IPR050452">
    <property type="entry name" value="Metacaspase"/>
</dbReference>
<sequence>MLLTAALAAAASISAPAFCETRALLLGVSHYSSPSIHDLVGPANDVAAMESLARSMGATDVVTLKDGEVSRSKAEHALQAMGARAKPGDWVLLYYSGHGAQARARVATTEDGAFDQFVPLAGFDPDHQDPERFIVDKDFYTWLKRYVPSDVRVLMLVDSCHSGTMHRAVDTRAFGFTPRLAFRGEERAFELVARPGPQLPGLVASSSEPTDERRDDLPNLVYIGASRDDQLALEVPLPQQGAPSRGVLTYAFESALSLSTGEGGTAIADLDGDGRVSVLELSTYLNSQVRMVTAQRQESTTFFPPGWSDLPILSSLPPRRPMPLGGPVAVAMFRGQAPAVPPEVGWHIVGSAGEADFLWDAVTGDVLRRSGDLVASAVTSVGGLNGVVAKWRAVQTLAPFVSELNTRLVIEPAGGDIVYSEHAKVSFDLARTAKGNLAGRLYATVFNLGSDGTIQLLYPLGADGDGEIRSDVRTLVLQTEVVPPFGTDHAIAITTPHPPNELRAALRTIDGQRAGDSLSHLIIAQLRSAKNSGSLSIVESYSGN</sequence>
<gene>
    <name evidence="3" type="ORF">Q4F19_12465</name>
</gene>
<dbReference type="RefSeq" id="WP_303543044.1">
    <property type="nucleotide sequence ID" value="NZ_JAUOTP010000005.1"/>
</dbReference>
<proteinExistence type="predicted"/>
<dbReference type="Proteomes" id="UP001169764">
    <property type="component" value="Unassembled WGS sequence"/>
</dbReference>
<dbReference type="PANTHER" id="PTHR48104">
    <property type="entry name" value="METACASPASE-4"/>
    <property type="match status" value="1"/>
</dbReference>
<feature type="signal peptide" evidence="1">
    <location>
        <begin position="1"/>
        <end position="17"/>
    </location>
</feature>
<name>A0ABT8YB20_9SPHN</name>
<keyword evidence="1" id="KW-0732">Signal</keyword>
<dbReference type="InterPro" id="IPR018247">
    <property type="entry name" value="EF_Hand_1_Ca_BS"/>
</dbReference>
<evidence type="ECO:0000256" key="1">
    <source>
        <dbReference type="SAM" id="SignalP"/>
    </source>
</evidence>
<accession>A0ABT8YB20</accession>
<feature type="chain" id="PRO_5046942421" evidence="1">
    <location>
        <begin position="18"/>
        <end position="544"/>
    </location>
</feature>
<comment type="caution">
    <text evidence="3">The sequence shown here is derived from an EMBL/GenBank/DDBJ whole genome shotgun (WGS) entry which is preliminary data.</text>
</comment>
<dbReference type="SUPFAM" id="SSF52129">
    <property type="entry name" value="Caspase-like"/>
    <property type="match status" value="1"/>
</dbReference>